<dbReference type="InterPro" id="IPR046537">
    <property type="entry name" value="DUF6602"/>
</dbReference>
<name>A0ABT5X925_9EURY</name>
<evidence type="ECO:0000313" key="3">
    <source>
        <dbReference type="Proteomes" id="UP001220010"/>
    </source>
</evidence>
<accession>A0ABT5X925</accession>
<sequence length="265" mass="30016">MIETAIKEAEVAGGVEHAGMIGRIREIAIKNLFRPLLTKNISIGYGKIVDSFGVQSKETDVILYSKDILPAILFSSHEDIGLFPVEACIYAIEVKSKATATELKDAIEKARSLRELKYAPGIYDIEGRSIQHRLTPVIPAFFAFDSDLKGDVHAEINRYAKIDKDGDFNPLIPVMCIVGKGYWYYRRLTTPDNDSIGKWWFWKANEEHDEVIAFLGAILNTIPDSIALRGHPKFGEYVIQNKGEHAREVFWKFDENAGKWIKRNI</sequence>
<dbReference type="EMBL" id="JARFPK010000029">
    <property type="protein sequence ID" value="MDF0591187.1"/>
    <property type="molecule type" value="Genomic_DNA"/>
</dbReference>
<reference evidence="2 3" key="1">
    <citation type="submission" date="2023-03" db="EMBL/GenBank/DDBJ databases">
        <title>WGS of Methanotrichaceae archaeon Mx.</title>
        <authorList>
            <person name="Sorokin D.Y."/>
            <person name="Merkel A.Y."/>
        </authorList>
    </citation>
    <scope>NUCLEOTIDE SEQUENCE [LARGE SCALE GENOMIC DNA]</scope>
    <source>
        <strain evidence="2 3">Mx</strain>
    </source>
</reference>
<dbReference type="CDD" id="cd21173">
    <property type="entry name" value="NucC-like"/>
    <property type="match status" value="1"/>
</dbReference>
<evidence type="ECO:0000313" key="2">
    <source>
        <dbReference type="EMBL" id="MDF0591187.1"/>
    </source>
</evidence>
<dbReference type="Proteomes" id="UP001220010">
    <property type="component" value="Unassembled WGS sequence"/>
</dbReference>
<evidence type="ECO:0000259" key="1">
    <source>
        <dbReference type="Pfam" id="PF20247"/>
    </source>
</evidence>
<feature type="domain" description="DUF6602" evidence="1">
    <location>
        <begin position="14"/>
        <end position="116"/>
    </location>
</feature>
<keyword evidence="3" id="KW-1185">Reference proteome</keyword>
<organism evidence="2 3">
    <name type="scientific">Candidatus Methanocrinis natronophilus</name>
    <dbReference type="NCBI Taxonomy" id="3033396"/>
    <lineage>
        <taxon>Archaea</taxon>
        <taxon>Methanobacteriati</taxon>
        <taxon>Methanobacteriota</taxon>
        <taxon>Stenosarchaea group</taxon>
        <taxon>Methanomicrobia</taxon>
        <taxon>Methanotrichales</taxon>
        <taxon>Methanotrichaceae</taxon>
        <taxon>Methanocrinis</taxon>
    </lineage>
</organism>
<protein>
    <recommendedName>
        <fullName evidence="1">DUF6602 domain-containing protein</fullName>
    </recommendedName>
</protein>
<proteinExistence type="predicted"/>
<comment type="caution">
    <text evidence="2">The sequence shown here is derived from an EMBL/GenBank/DDBJ whole genome shotgun (WGS) entry which is preliminary data.</text>
</comment>
<gene>
    <name evidence="2" type="ORF">P0O15_08405</name>
</gene>
<dbReference type="Pfam" id="PF20247">
    <property type="entry name" value="DUF6602"/>
    <property type="match status" value="1"/>
</dbReference>